<evidence type="ECO:0000313" key="2">
    <source>
        <dbReference type="EMBL" id="KIY69665.1"/>
    </source>
</evidence>
<dbReference type="GO" id="GO:0004674">
    <property type="term" value="F:protein serine/threonine kinase activity"/>
    <property type="evidence" value="ECO:0007669"/>
    <property type="project" value="TreeGrafter"/>
</dbReference>
<sequence length="322" mass="36164">MPAEYSPNLNPDRRRLHIRRLRQLVSLHGIVPKSLIRSVTMEFTRFSGGGFSDVHLGDLEGRRVVVKVLRIFSNTNNREQILWECRKEAVLWRQLHHENILHFLGIGDLPGGTIGLISPLMQNGDVMSFLRKHPEFDRIQCVIDIAEGLKFLHSQDPPIVHADIRGANILVKDDLHCCLADFGLSVFVESTFSQDQSGTASIKGAWRWLPPEALNTDTGKYLPSRDIYSLGCTIIEIFTGNAPFPSLKEHQVARQVIMGHSPPIPINVPAPEGLWNNLVPRCLSANPLERPAISNVTEYLHRLRLKSIKDSAPSGRSIEYAL</sequence>
<dbReference type="InterPro" id="IPR011009">
    <property type="entry name" value="Kinase-like_dom_sf"/>
</dbReference>
<gene>
    <name evidence="2" type="ORF">CYLTODRAFT_221546</name>
</gene>
<evidence type="ECO:0000259" key="1">
    <source>
        <dbReference type="PROSITE" id="PS50011"/>
    </source>
</evidence>
<dbReference type="InterPro" id="IPR001245">
    <property type="entry name" value="Ser-Thr/Tyr_kinase_cat_dom"/>
</dbReference>
<accession>A0A0D7BHK1</accession>
<proteinExistence type="predicted"/>
<dbReference type="EMBL" id="KN880480">
    <property type="protein sequence ID" value="KIY69665.1"/>
    <property type="molecule type" value="Genomic_DNA"/>
</dbReference>
<dbReference type="PROSITE" id="PS00109">
    <property type="entry name" value="PROTEIN_KINASE_TYR"/>
    <property type="match status" value="1"/>
</dbReference>
<keyword evidence="2" id="KW-0418">Kinase</keyword>
<dbReference type="Gene3D" id="1.10.510.10">
    <property type="entry name" value="Transferase(Phosphotransferase) domain 1"/>
    <property type="match status" value="1"/>
</dbReference>
<dbReference type="PROSITE" id="PS50011">
    <property type="entry name" value="PROTEIN_KINASE_DOM"/>
    <property type="match status" value="1"/>
</dbReference>
<dbReference type="STRING" id="1314674.A0A0D7BHK1"/>
<keyword evidence="3" id="KW-1185">Reference proteome</keyword>
<reference evidence="2 3" key="1">
    <citation type="journal article" date="2015" name="Fungal Genet. Biol.">
        <title>Evolution of novel wood decay mechanisms in Agaricales revealed by the genome sequences of Fistulina hepatica and Cylindrobasidium torrendii.</title>
        <authorList>
            <person name="Floudas D."/>
            <person name="Held B.W."/>
            <person name="Riley R."/>
            <person name="Nagy L.G."/>
            <person name="Koehler G."/>
            <person name="Ransdell A.S."/>
            <person name="Younus H."/>
            <person name="Chow J."/>
            <person name="Chiniquy J."/>
            <person name="Lipzen A."/>
            <person name="Tritt A."/>
            <person name="Sun H."/>
            <person name="Haridas S."/>
            <person name="LaButti K."/>
            <person name="Ohm R.A."/>
            <person name="Kues U."/>
            <person name="Blanchette R.A."/>
            <person name="Grigoriev I.V."/>
            <person name="Minto R.E."/>
            <person name="Hibbett D.S."/>
        </authorList>
    </citation>
    <scope>NUCLEOTIDE SEQUENCE [LARGE SCALE GENOMIC DNA]</scope>
    <source>
        <strain evidence="2 3">FP15055 ss-10</strain>
    </source>
</reference>
<dbReference type="AlphaFoldDB" id="A0A0D7BHK1"/>
<dbReference type="GO" id="GO:0005524">
    <property type="term" value="F:ATP binding"/>
    <property type="evidence" value="ECO:0007669"/>
    <property type="project" value="InterPro"/>
</dbReference>
<dbReference type="InterPro" id="IPR008266">
    <property type="entry name" value="Tyr_kinase_AS"/>
</dbReference>
<name>A0A0D7BHK1_9AGAR</name>
<dbReference type="InterPro" id="IPR051681">
    <property type="entry name" value="Ser/Thr_Kinases-Pseudokinases"/>
</dbReference>
<dbReference type="SUPFAM" id="SSF56112">
    <property type="entry name" value="Protein kinase-like (PK-like)"/>
    <property type="match status" value="1"/>
</dbReference>
<feature type="domain" description="Protein kinase" evidence="1">
    <location>
        <begin position="40"/>
        <end position="304"/>
    </location>
</feature>
<organism evidence="2 3">
    <name type="scientific">Cylindrobasidium torrendii FP15055 ss-10</name>
    <dbReference type="NCBI Taxonomy" id="1314674"/>
    <lineage>
        <taxon>Eukaryota</taxon>
        <taxon>Fungi</taxon>
        <taxon>Dikarya</taxon>
        <taxon>Basidiomycota</taxon>
        <taxon>Agaricomycotina</taxon>
        <taxon>Agaricomycetes</taxon>
        <taxon>Agaricomycetidae</taxon>
        <taxon>Agaricales</taxon>
        <taxon>Marasmiineae</taxon>
        <taxon>Physalacriaceae</taxon>
        <taxon>Cylindrobasidium</taxon>
    </lineage>
</organism>
<dbReference type="InterPro" id="IPR000719">
    <property type="entry name" value="Prot_kinase_dom"/>
</dbReference>
<dbReference type="Proteomes" id="UP000054007">
    <property type="component" value="Unassembled WGS sequence"/>
</dbReference>
<protein>
    <submittedName>
        <fullName evidence="2">Kinase-like protein</fullName>
    </submittedName>
</protein>
<keyword evidence="2" id="KW-0808">Transferase</keyword>
<evidence type="ECO:0000313" key="3">
    <source>
        <dbReference type="Proteomes" id="UP000054007"/>
    </source>
</evidence>
<dbReference type="PANTHER" id="PTHR44329">
    <property type="entry name" value="SERINE/THREONINE-PROTEIN KINASE TNNI3K-RELATED"/>
    <property type="match status" value="1"/>
</dbReference>
<dbReference type="OrthoDB" id="346907at2759"/>
<dbReference type="Pfam" id="PF07714">
    <property type="entry name" value="PK_Tyr_Ser-Thr"/>
    <property type="match status" value="1"/>
</dbReference>